<keyword evidence="2" id="KW-1185">Reference proteome</keyword>
<evidence type="ECO:0000313" key="1">
    <source>
        <dbReference type="EMBL" id="RLV99789.1"/>
    </source>
</evidence>
<accession>A0A3L8SD18</accession>
<name>A0A3L8SD18_CHLGU</name>
<feature type="non-terminal residue" evidence="1">
    <location>
        <position position="54"/>
    </location>
</feature>
<organism evidence="1 2">
    <name type="scientific">Chloebia gouldiae</name>
    <name type="common">Gouldian finch</name>
    <name type="synonym">Erythrura gouldiae</name>
    <dbReference type="NCBI Taxonomy" id="44316"/>
    <lineage>
        <taxon>Eukaryota</taxon>
        <taxon>Metazoa</taxon>
        <taxon>Chordata</taxon>
        <taxon>Craniata</taxon>
        <taxon>Vertebrata</taxon>
        <taxon>Euteleostomi</taxon>
        <taxon>Archelosauria</taxon>
        <taxon>Archosauria</taxon>
        <taxon>Dinosauria</taxon>
        <taxon>Saurischia</taxon>
        <taxon>Theropoda</taxon>
        <taxon>Coelurosauria</taxon>
        <taxon>Aves</taxon>
        <taxon>Neognathae</taxon>
        <taxon>Neoaves</taxon>
        <taxon>Telluraves</taxon>
        <taxon>Australaves</taxon>
        <taxon>Passeriformes</taxon>
        <taxon>Passeroidea</taxon>
        <taxon>Passeridae</taxon>
        <taxon>Chloebia</taxon>
    </lineage>
</organism>
<dbReference type="Proteomes" id="UP000276834">
    <property type="component" value="Unassembled WGS sequence"/>
</dbReference>
<sequence>MLQARTRQSVARSWCSPRTCRTPRQPPRAWARPPGREWLGALERCLPAAPRTGD</sequence>
<protein>
    <submittedName>
        <fullName evidence="1">Uncharacterized protein</fullName>
    </submittedName>
</protein>
<evidence type="ECO:0000313" key="2">
    <source>
        <dbReference type="Proteomes" id="UP000276834"/>
    </source>
</evidence>
<reference evidence="1 2" key="1">
    <citation type="journal article" date="2018" name="Proc. R. Soc. B">
        <title>A non-coding region near Follistatin controls head colour polymorphism in the Gouldian finch.</title>
        <authorList>
            <person name="Toomey M.B."/>
            <person name="Marques C.I."/>
            <person name="Andrade P."/>
            <person name="Araujo P.M."/>
            <person name="Sabatino S."/>
            <person name="Gazda M.A."/>
            <person name="Afonso S."/>
            <person name="Lopes R.J."/>
            <person name="Corbo J.C."/>
            <person name="Carneiro M."/>
        </authorList>
    </citation>
    <scope>NUCLEOTIDE SEQUENCE [LARGE SCALE GENOMIC DNA]</scope>
    <source>
        <strain evidence="1">Red01</strain>
        <tissue evidence="1">Muscle</tissue>
    </source>
</reference>
<dbReference type="EMBL" id="QUSF01000030">
    <property type="protein sequence ID" value="RLV99789.1"/>
    <property type="molecule type" value="Genomic_DNA"/>
</dbReference>
<gene>
    <name evidence="1" type="ORF">DV515_00009350</name>
</gene>
<dbReference type="AlphaFoldDB" id="A0A3L8SD18"/>
<comment type="caution">
    <text evidence="1">The sequence shown here is derived from an EMBL/GenBank/DDBJ whole genome shotgun (WGS) entry which is preliminary data.</text>
</comment>
<proteinExistence type="predicted"/>